<dbReference type="EMBL" id="JALNTZ010000006">
    <property type="protein sequence ID" value="KAJ3649288.1"/>
    <property type="molecule type" value="Genomic_DNA"/>
</dbReference>
<keyword evidence="4" id="KW-1185">Reference proteome</keyword>
<keyword evidence="2" id="KW-0732">Signal</keyword>
<feature type="chain" id="PRO_5041310506" evidence="2">
    <location>
        <begin position="23"/>
        <end position="126"/>
    </location>
</feature>
<sequence length="126" mass="14956">MGLPTWTLFIVPTLAILSMSEGFNVERNDENVNLEKRSVDRDFERRYNHLKSMYRGNPFAFDFFKYFLRNRGQDRHRRQIDVSLPSNGNGPRTSDDNIRQRSPIQGTNKREATKRTKPFRPPMVFF</sequence>
<protein>
    <submittedName>
        <fullName evidence="3">Uncharacterized protein</fullName>
    </submittedName>
</protein>
<dbReference type="Proteomes" id="UP001168821">
    <property type="component" value="Unassembled WGS sequence"/>
</dbReference>
<gene>
    <name evidence="3" type="ORF">Zmor_021040</name>
</gene>
<evidence type="ECO:0000256" key="2">
    <source>
        <dbReference type="SAM" id="SignalP"/>
    </source>
</evidence>
<dbReference type="AlphaFoldDB" id="A0AA38I246"/>
<proteinExistence type="predicted"/>
<organism evidence="3 4">
    <name type="scientific">Zophobas morio</name>
    <dbReference type="NCBI Taxonomy" id="2755281"/>
    <lineage>
        <taxon>Eukaryota</taxon>
        <taxon>Metazoa</taxon>
        <taxon>Ecdysozoa</taxon>
        <taxon>Arthropoda</taxon>
        <taxon>Hexapoda</taxon>
        <taxon>Insecta</taxon>
        <taxon>Pterygota</taxon>
        <taxon>Neoptera</taxon>
        <taxon>Endopterygota</taxon>
        <taxon>Coleoptera</taxon>
        <taxon>Polyphaga</taxon>
        <taxon>Cucujiformia</taxon>
        <taxon>Tenebrionidae</taxon>
        <taxon>Zophobas</taxon>
    </lineage>
</organism>
<reference evidence="3" key="1">
    <citation type="journal article" date="2023" name="G3 (Bethesda)">
        <title>Whole genome assemblies of Zophobas morio and Tenebrio molitor.</title>
        <authorList>
            <person name="Kaur S."/>
            <person name="Stinson S.A."/>
            <person name="diCenzo G.C."/>
        </authorList>
    </citation>
    <scope>NUCLEOTIDE SEQUENCE</scope>
    <source>
        <strain evidence="3">QUZm001</strain>
    </source>
</reference>
<comment type="caution">
    <text evidence="3">The sequence shown here is derived from an EMBL/GenBank/DDBJ whole genome shotgun (WGS) entry which is preliminary data.</text>
</comment>
<accession>A0AA38I246</accession>
<evidence type="ECO:0000256" key="1">
    <source>
        <dbReference type="SAM" id="MobiDB-lite"/>
    </source>
</evidence>
<feature type="region of interest" description="Disordered" evidence="1">
    <location>
        <begin position="77"/>
        <end position="126"/>
    </location>
</feature>
<evidence type="ECO:0000313" key="3">
    <source>
        <dbReference type="EMBL" id="KAJ3649288.1"/>
    </source>
</evidence>
<name>A0AA38I246_9CUCU</name>
<evidence type="ECO:0000313" key="4">
    <source>
        <dbReference type="Proteomes" id="UP001168821"/>
    </source>
</evidence>
<feature type="signal peptide" evidence="2">
    <location>
        <begin position="1"/>
        <end position="22"/>
    </location>
</feature>